<accession>A0A2S4KSN5</accession>
<reference evidence="2 3" key="1">
    <citation type="submission" date="2018-01" db="EMBL/GenBank/DDBJ databases">
        <title>Harnessing the power of phylogenomics to disentangle the directionality and signatures of interkingdom host jumping in the parasitic fungal genus Tolypocladium.</title>
        <authorList>
            <person name="Quandt C.A."/>
            <person name="Patterson W."/>
            <person name="Spatafora J.W."/>
        </authorList>
    </citation>
    <scope>NUCLEOTIDE SEQUENCE [LARGE SCALE GENOMIC DNA]</scope>
    <source>
        <strain evidence="2 3">NRBC 100945</strain>
    </source>
</reference>
<name>A0A2S4KSN5_9HYPO</name>
<evidence type="ECO:0000313" key="2">
    <source>
        <dbReference type="EMBL" id="POR33140.1"/>
    </source>
</evidence>
<dbReference type="AlphaFoldDB" id="A0A2S4KSN5"/>
<feature type="compositionally biased region" description="Polar residues" evidence="1">
    <location>
        <begin position="70"/>
        <end position="81"/>
    </location>
</feature>
<feature type="region of interest" description="Disordered" evidence="1">
    <location>
        <begin position="69"/>
        <end position="102"/>
    </location>
</feature>
<evidence type="ECO:0000313" key="3">
    <source>
        <dbReference type="Proteomes" id="UP000237481"/>
    </source>
</evidence>
<keyword evidence="3" id="KW-1185">Reference proteome</keyword>
<protein>
    <submittedName>
        <fullName evidence="2">Uncharacterized protein</fullName>
    </submittedName>
</protein>
<organism evidence="2 3">
    <name type="scientific">Tolypocladium paradoxum</name>
    <dbReference type="NCBI Taxonomy" id="94208"/>
    <lineage>
        <taxon>Eukaryota</taxon>
        <taxon>Fungi</taxon>
        <taxon>Dikarya</taxon>
        <taxon>Ascomycota</taxon>
        <taxon>Pezizomycotina</taxon>
        <taxon>Sordariomycetes</taxon>
        <taxon>Hypocreomycetidae</taxon>
        <taxon>Hypocreales</taxon>
        <taxon>Ophiocordycipitaceae</taxon>
        <taxon>Tolypocladium</taxon>
    </lineage>
</organism>
<proteinExistence type="predicted"/>
<dbReference type="Proteomes" id="UP000237481">
    <property type="component" value="Unassembled WGS sequence"/>
</dbReference>
<evidence type="ECO:0000256" key="1">
    <source>
        <dbReference type="SAM" id="MobiDB-lite"/>
    </source>
</evidence>
<gene>
    <name evidence="2" type="ORF">TPAR_06651</name>
</gene>
<comment type="caution">
    <text evidence="2">The sequence shown here is derived from an EMBL/GenBank/DDBJ whole genome shotgun (WGS) entry which is preliminary data.</text>
</comment>
<feature type="region of interest" description="Disordered" evidence="1">
    <location>
        <begin position="1"/>
        <end position="33"/>
    </location>
</feature>
<dbReference type="EMBL" id="PKSG01000729">
    <property type="protein sequence ID" value="POR33140.1"/>
    <property type="molecule type" value="Genomic_DNA"/>
</dbReference>
<sequence length="102" mass="11097">MEKTPKNAGDLGNTVPKRRRRGKMSSQDVATHRDVRFQVYVAQRTPAGSPVETGPLSRLDVLADAAQLASRMTTSRQNPTSADPDGIKGTRNNGYLQPAEYA</sequence>